<sequence>MSMEDKGGSDKPKGDPNSKSAKRKKEETSNENSSSASADTKKLIWTPEMRCTEVMIPKEVTHAQKKPSSEGSSGALVDELMTKGGEDATPSRSVTSFADNTWKPDSRPPDDMIMQPALKDAIRQIREKIQQRSTGKELPPLGISSSAVPRKQGTGGKLRPLHLQALYGIKDGKTSPLREPLKRVRSMDALRTLGARSLQPDTLVPTLTLDTIEEVQLGEPLTRDQSNSWKLAVTFGSGSSYRRLAGFHKTPCFRVRSNEYRHLDTRCVYRIEPVVMLTAEGNRMRATMVHANDLLEVTRCRFEKRCSDLAMNSWLRRIVLETVGLEDPEELFEDVEDETDLVKEFPRCNQEEAIKDGLRSLLFSFDLLVNFIEYLVNERIPNVLDNHRASLQEFIQLTVKNFLKDSTADSLATKALVRGNDDQVMSTLFGRLLEWTDLVGEKFNQIPEFLLVEEGALQRNVADSEKQGTVLADQFLPEALRVNSIFRKWCNSYSSADANEEQSVLKTPVWLADDIRNAYESNLVESDLKAMVPFLRFLHKSVQVETDLRDIPCPDWSKLMLTSSLGMKRKAVPQGSPSTGMSRTLLHTDQTQTATSASTSNIGSPQTDVTVGDVKDKKVVLAKIRRSSTTEREGADQQLLNASNEQQAQISQAKAKLLKLPPLRPSKVCPLETPFRPKRRQGQSDDNWKAQEPVSDPLLLKDLEFLEAHPPDDCVIGRRERCYPGEKGEKERPMDLLEWATDTMRRFNILQRTPVEQQAELRDRFLREQGARLKRSRDQWSIDMKNRDLGRTDGPLLKDYELIRRGVRDKVMFRKSTPVPIDDRSIRLGDVDDRKENEDHRAHVSFVKCFWSYLQSSQPKESQKSLSPKSVKSKDPMPDENLPLKTKQGQAKSLQPSKEEVGRFINEITYGMEAWRQIGQSMSSKGAQKGRTQQESKQVNK</sequence>
<feature type="region of interest" description="Disordered" evidence="1">
    <location>
        <begin position="919"/>
        <end position="941"/>
    </location>
</feature>
<dbReference type="WBParaSite" id="TMUE_2000008945.1">
    <property type="protein sequence ID" value="TMUE_2000008945.1"/>
    <property type="gene ID" value="WBGene00285468"/>
</dbReference>
<organism evidence="2 3">
    <name type="scientific">Trichuris muris</name>
    <name type="common">Mouse whipworm</name>
    <dbReference type="NCBI Taxonomy" id="70415"/>
    <lineage>
        <taxon>Eukaryota</taxon>
        <taxon>Metazoa</taxon>
        <taxon>Ecdysozoa</taxon>
        <taxon>Nematoda</taxon>
        <taxon>Enoplea</taxon>
        <taxon>Dorylaimia</taxon>
        <taxon>Trichinellida</taxon>
        <taxon>Trichuridae</taxon>
        <taxon>Trichuris</taxon>
    </lineage>
</organism>
<proteinExistence type="predicted"/>
<feature type="region of interest" description="Disordered" evidence="1">
    <location>
        <begin position="668"/>
        <end position="691"/>
    </location>
</feature>
<evidence type="ECO:0000313" key="3">
    <source>
        <dbReference type="WBParaSite" id="TMUE_2000008945.1"/>
    </source>
</evidence>
<feature type="region of interest" description="Disordered" evidence="1">
    <location>
        <begin position="130"/>
        <end position="157"/>
    </location>
</feature>
<reference evidence="2" key="1">
    <citation type="submission" date="2014-03" db="EMBL/GenBank/DDBJ databases">
        <title>The whipworm genome and dual-species transcriptomics of an intimate host-pathogen interaction.</title>
        <authorList>
            <person name="Foth B.J."/>
            <person name="Tsai I.J."/>
            <person name="Reid A.J."/>
            <person name="Bancroft A.J."/>
            <person name="Nichol S."/>
            <person name="Tracey A."/>
            <person name="Holroyd N."/>
            <person name="Cotton J.A."/>
            <person name="Stanley E.J."/>
            <person name="Zarowiecki M."/>
            <person name="Liu J.Z."/>
            <person name="Huckvale T."/>
            <person name="Cooper P.J."/>
            <person name="Grencis R.K."/>
            <person name="Berriman M."/>
        </authorList>
    </citation>
    <scope>NUCLEOTIDE SEQUENCE [LARGE SCALE GENOMIC DNA]</scope>
    <source>
        <strain evidence="2">Edinburgh</strain>
    </source>
</reference>
<reference evidence="3" key="2">
    <citation type="submission" date="2019-12" db="UniProtKB">
        <authorList>
            <consortium name="WormBaseParasite"/>
        </authorList>
    </citation>
    <scope>IDENTIFICATION</scope>
</reference>
<protein>
    <submittedName>
        <fullName evidence="3 4">Uncharacterized protein</fullName>
    </submittedName>
</protein>
<evidence type="ECO:0000256" key="1">
    <source>
        <dbReference type="SAM" id="MobiDB-lite"/>
    </source>
</evidence>
<feature type="compositionally biased region" description="Polar residues" evidence="1">
    <location>
        <begin position="90"/>
        <end position="99"/>
    </location>
</feature>
<name>A0A5S6QNY6_TRIMR</name>
<evidence type="ECO:0000313" key="4">
    <source>
        <dbReference type="WBParaSite" id="TMUE_2000008945.2"/>
    </source>
</evidence>
<feature type="region of interest" description="Disordered" evidence="1">
    <location>
        <begin position="589"/>
        <end position="610"/>
    </location>
</feature>
<feature type="compositionally biased region" description="Polar residues" evidence="1">
    <location>
        <begin position="860"/>
        <end position="870"/>
    </location>
</feature>
<dbReference type="WBParaSite" id="TMUE_2000008945.2">
    <property type="protein sequence ID" value="TMUE_2000008945.2"/>
    <property type="gene ID" value="WBGene00285468"/>
</dbReference>
<feature type="region of interest" description="Disordered" evidence="1">
    <location>
        <begin position="1"/>
        <end position="112"/>
    </location>
</feature>
<feature type="compositionally biased region" description="Polar residues" evidence="1">
    <location>
        <begin position="887"/>
        <end position="896"/>
    </location>
</feature>
<accession>A0A5S6QNY6</accession>
<dbReference type="AlphaFoldDB" id="A0A5S6QNY6"/>
<feature type="compositionally biased region" description="Low complexity" evidence="1">
    <location>
        <begin position="590"/>
        <end position="600"/>
    </location>
</feature>
<feature type="compositionally biased region" description="Basic and acidic residues" evidence="1">
    <location>
        <begin position="1"/>
        <end position="16"/>
    </location>
</feature>
<dbReference type="Proteomes" id="UP000046395">
    <property type="component" value="Unassembled WGS sequence"/>
</dbReference>
<evidence type="ECO:0000313" key="2">
    <source>
        <dbReference type="Proteomes" id="UP000046395"/>
    </source>
</evidence>
<feature type="region of interest" description="Disordered" evidence="1">
    <location>
        <begin position="860"/>
        <end position="900"/>
    </location>
</feature>
<keyword evidence="2" id="KW-1185">Reference proteome</keyword>